<evidence type="ECO:0000256" key="1">
    <source>
        <dbReference type="ARBA" id="ARBA00004141"/>
    </source>
</evidence>
<keyword evidence="3 5" id="KW-1133">Transmembrane helix</keyword>
<comment type="caution">
    <text evidence="6">The sequence shown here is derived from an EMBL/GenBank/DDBJ whole genome shotgun (WGS) entry which is preliminary data.</text>
</comment>
<dbReference type="Gene3D" id="1.20.1540.10">
    <property type="entry name" value="Rhomboid-like"/>
    <property type="match status" value="1"/>
</dbReference>
<evidence type="ECO:0000313" key="7">
    <source>
        <dbReference type="Proteomes" id="UP000789342"/>
    </source>
</evidence>
<evidence type="ECO:0000256" key="2">
    <source>
        <dbReference type="ARBA" id="ARBA00022692"/>
    </source>
</evidence>
<dbReference type="Proteomes" id="UP000789342">
    <property type="component" value="Unassembled WGS sequence"/>
</dbReference>
<organism evidence="6 7">
    <name type="scientific">Acaulospora morrowiae</name>
    <dbReference type="NCBI Taxonomy" id="94023"/>
    <lineage>
        <taxon>Eukaryota</taxon>
        <taxon>Fungi</taxon>
        <taxon>Fungi incertae sedis</taxon>
        <taxon>Mucoromycota</taxon>
        <taxon>Glomeromycotina</taxon>
        <taxon>Glomeromycetes</taxon>
        <taxon>Diversisporales</taxon>
        <taxon>Acaulosporaceae</taxon>
        <taxon>Acaulospora</taxon>
    </lineage>
</organism>
<evidence type="ECO:0000256" key="4">
    <source>
        <dbReference type="ARBA" id="ARBA00023136"/>
    </source>
</evidence>
<evidence type="ECO:0000313" key="6">
    <source>
        <dbReference type="EMBL" id="CAG8747483.1"/>
    </source>
</evidence>
<keyword evidence="2 5" id="KW-0812">Transmembrane</keyword>
<name>A0A9N9NMQ0_9GLOM</name>
<feature type="transmembrane region" description="Helical" evidence="5">
    <location>
        <begin position="53"/>
        <end position="79"/>
    </location>
</feature>
<protein>
    <submittedName>
        <fullName evidence="6">3271_t:CDS:1</fullName>
    </submittedName>
</protein>
<feature type="transmembrane region" description="Helical" evidence="5">
    <location>
        <begin position="91"/>
        <end position="112"/>
    </location>
</feature>
<dbReference type="OrthoDB" id="2377276at2759"/>
<keyword evidence="7" id="KW-1185">Reference proteome</keyword>
<evidence type="ECO:0000256" key="3">
    <source>
        <dbReference type="ARBA" id="ARBA00022989"/>
    </source>
</evidence>
<keyword evidence="4 5" id="KW-0472">Membrane</keyword>
<dbReference type="GO" id="GO:0016020">
    <property type="term" value="C:membrane"/>
    <property type="evidence" value="ECO:0007669"/>
    <property type="project" value="UniProtKB-SubCell"/>
</dbReference>
<reference evidence="6" key="1">
    <citation type="submission" date="2021-06" db="EMBL/GenBank/DDBJ databases">
        <authorList>
            <person name="Kallberg Y."/>
            <person name="Tangrot J."/>
            <person name="Rosling A."/>
        </authorList>
    </citation>
    <scope>NUCLEOTIDE SEQUENCE</scope>
    <source>
        <strain evidence="6">CL551</strain>
    </source>
</reference>
<proteinExistence type="predicted"/>
<dbReference type="InterPro" id="IPR035952">
    <property type="entry name" value="Rhomboid-like_sf"/>
</dbReference>
<dbReference type="SUPFAM" id="SSF144091">
    <property type="entry name" value="Rhomboid-like"/>
    <property type="match status" value="1"/>
</dbReference>
<comment type="subcellular location">
    <subcellularLocation>
        <location evidence="1">Membrane</location>
        <topology evidence="1">Multi-pass membrane protein</topology>
    </subcellularLocation>
</comment>
<dbReference type="EMBL" id="CAJVPV010033678">
    <property type="protein sequence ID" value="CAG8747483.1"/>
    <property type="molecule type" value="Genomic_DNA"/>
</dbReference>
<evidence type="ECO:0000256" key="5">
    <source>
        <dbReference type="SAM" id="Phobius"/>
    </source>
</evidence>
<gene>
    <name evidence="6" type="ORF">AMORRO_LOCUS15133</name>
</gene>
<feature type="non-terminal residue" evidence="6">
    <location>
        <position position="127"/>
    </location>
</feature>
<dbReference type="AlphaFoldDB" id="A0A9N9NMQ0"/>
<accession>A0A9N9NMQ0</accession>
<sequence length="127" mass="13622">MSSAGITSGFDNTPVTKGLLLCVGGCSAVAYLLDCRSSVHLQLIPNLTSQREFWRLITTQCVATTTGEFFFGSLVLFQLRVIERQFGSSKYAAFFFVTSALSTMFEIGALAVGNKFGLTSIPAGPYG</sequence>